<accession>A0A4Y2VB70</accession>
<proteinExistence type="predicted"/>
<comment type="caution">
    <text evidence="1">The sequence shown here is derived from an EMBL/GenBank/DDBJ whole genome shotgun (WGS) entry which is preliminary data.</text>
</comment>
<name>A0A4Y2VB70_ARAVE</name>
<gene>
    <name evidence="1" type="ORF">AVEN_198336_1</name>
</gene>
<keyword evidence="2" id="KW-1185">Reference proteome</keyword>
<evidence type="ECO:0008006" key="3">
    <source>
        <dbReference type="Google" id="ProtNLM"/>
    </source>
</evidence>
<dbReference type="Proteomes" id="UP000499080">
    <property type="component" value="Unassembled WGS sequence"/>
</dbReference>
<dbReference type="AlphaFoldDB" id="A0A4Y2VB70"/>
<dbReference type="OrthoDB" id="6538033at2759"/>
<sequence length="77" mass="8554">MQTSQGPVFWPQQQGCAQRSCTGLMFWNWVANEILLESWKPGVHLQAFADDFVFVISEPTGAILKSTAHEALAVFKG</sequence>
<protein>
    <recommendedName>
        <fullName evidence="3">Reverse transcriptase domain-containing protein</fullName>
    </recommendedName>
</protein>
<evidence type="ECO:0000313" key="2">
    <source>
        <dbReference type="Proteomes" id="UP000499080"/>
    </source>
</evidence>
<reference evidence="1 2" key="1">
    <citation type="journal article" date="2019" name="Sci. Rep.">
        <title>Orb-weaving spider Araneus ventricosus genome elucidates the spidroin gene catalogue.</title>
        <authorList>
            <person name="Kono N."/>
            <person name="Nakamura H."/>
            <person name="Ohtoshi R."/>
            <person name="Moran D.A.P."/>
            <person name="Shinohara A."/>
            <person name="Yoshida Y."/>
            <person name="Fujiwara M."/>
            <person name="Mori M."/>
            <person name="Tomita M."/>
            <person name="Arakawa K."/>
        </authorList>
    </citation>
    <scope>NUCLEOTIDE SEQUENCE [LARGE SCALE GENOMIC DNA]</scope>
</reference>
<dbReference type="EMBL" id="BGPR01044552">
    <property type="protein sequence ID" value="GBO21346.1"/>
    <property type="molecule type" value="Genomic_DNA"/>
</dbReference>
<organism evidence="1 2">
    <name type="scientific">Araneus ventricosus</name>
    <name type="common">Orbweaver spider</name>
    <name type="synonym">Epeira ventricosa</name>
    <dbReference type="NCBI Taxonomy" id="182803"/>
    <lineage>
        <taxon>Eukaryota</taxon>
        <taxon>Metazoa</taxon>
        <taxon>Ecdysozoa</taxon>
        <taxon>Arthropoda</taxon>
        <taxon>Chelicerata</taxon>
        <taxon>Arachnida</taxon>
        <taxon>Araneae</taxon>
        <taxon>Araneomorphae</taxon>
        <taxon>Entelegynae</taxon>
        <taxon>Araneoidea</taxon>
        <taxon>Araneidae</taxon>
        <taxon>Araneus</taxon>
    </lineage>
</organism>
<evidence type="ECO:0000313" key="1">
    <source>
        <dbReference type="EMBL" id="GBO21346.1"/>
    </source>
</evidence>